<evidence type="ECO:0000313" key="1">
    <source>
        <dbReference type="EMBL" id="AKJ06155.1"/>
    </source>
</evidence>
<evidence type="ECO:0000313" key="4">
    <source>
        <dbReference type="Proteomes" id="UP000256345"/>
    </source>
</evidence>
<evidence type="ECO:0008006" key="5">
    <source>
        <dbReference type="Google" id="ProtNLM"/>
    </source>
</evidence>
<name>A0AAC8QFF5_9BACT</name>
<sequence>MSNRQVFQDEYFTVLVDERRLIVRTVRSEKPFDSLEELDGVFERLGMALDALGRSRYGLLADLRSGPGRNDPEFEAILERLRPLWVNGFRRVGVLVRSTVGLMQIHRHARRDGVPRLISKDEDELLKYLTPDGQG</sequence>
<organism evidence="1 3">
    <name type="scientific">Archangium gephyra</name>
    <dbReference type="NCBI Taxonomy" id="48"/>
    <lineage>
        <taxon>Bacteria</taxon>
        <taxon>Pseudomonadati</taxon>
        <taxon>Myxococcota</taxon>
        <taxon>Myxococcia</taxon>
        <taxon>Myxococcales</taxon>
        <taxon>Cystobacterineae</taxon>
        <taxon>Archangiaceae</taxon>
        <taxon>Archangium</taxon>
    </lineage>
</organism>
<evidence type="ECO:0000313" key="3">
    <source>
        <dbReference type="Proteomes" id="UP000035579"/>
    </source>
</evidence>
<accession>A0AAC8QFF5</accession>
<protein>
    <recommendedName>
        <fullName evidence="5">STAS/SEC14 domain-containing protein</fullName>
    </recommendedName>
</protein>
<dbReference type="Proteomes" id="UP000035579">
    <property type="component" value="Chromosome"/>
</dbReference>
<dbReference type="Proteomes" id="UP000256345">
    <property type="component" value="Unassembled WGS sequence"/>
</dbReference>
<evidence type="ECO:0000313" key="2">
    <source>
        <dbReference type="EMBL" id="REG27093.1"/>
    </source>
</evidence>
<proteinExistence type="predicted"/>
<reference evidence="2 4" key="2">
    <citation type="submission" date="2018-08" db="EMBL/GenBank/DDBJ databases">
        <title>Genomic Encyclopedia of Archaeal and Bacterial Type Strains, Phase II (KMG-II): from individual species to whole genera.</title>
        <authorList>
            <person name="Goeker M."/>
        </authorList>
    </citation>
    <scope>NUCLEOTIDE SEQUENCE [LARGE SCALE GENOMIC DNA]</scope>
    <source>
        <strain evidence="2 4">DSM 2261</strain>
    </source>
</reference>
<dbReference type="RefSeq" id="WP_047859515.1">
    <property type="nucleotide sequence ID" value="NZ_CP011509.1"/>
</dbReference>
<reference evidence="1 3" key="1">
    <citation type="submission" date="2015-05" db="EMBL/GenBank/DDBJ databases">
        <title>Genome assembly of Archangium gephyra DSM 2261.</title>
        <authorList>
            <person name="Sharma G."/>
            <person name="Subramanian S."/>
        </authorList>
    </citation>
    <scope>NUCLEOTIDE SEQUENCE [LARGE SCALE GENOMIC DNA]</scope>
    <source>
        <strain evidence="1 3">DSM 2261</strain>
    </source>
</reference>
<dbReference type="EMBL" id="QUMU01000010">
    <property type="protein sequence ID" value="REG27093.1"/>
    <property type="molecule type" value="Genomic_DNA"/>
</dbReference>
<dbReference type="EMBL" id="CP011509">
    <property type="protein sequence ID" value="AKJ06155.1"/>
    <property type="molecule type" value="Genomic_DNA"/>
</dbReference>
<keyword evidence="4" id="KW-1185">Reference proteome</keyword>
<dbReference type="KEGG" id="age:AA314_07781"/>
<gene>
    <name evidence="1" type="ORF">AA314_07781</name>
    <name evidence="2" type="ORF">ATI61_110100</name>
</gene>
<dbReference type="AlphaFoldDB" id="A0AAC8QFF5"/>